<name>A0A0G1X1V2_9BACT</name>
<comment type="caution">
    <text evidence="2">The sequence shown here is derived from an EMBL/GenBank/DDBJ whole genome shotgun (WGS) entry which is preliminary data.</text>
</comment>
<evidence type="ECO:0000313" key="2">
    <source>
        <dbReference type="EMBL" id="KKU88420.1"/>
    </source>
</evidence>
<dbReference type="InterPro" id="IPR036162">
    <property type="entry name" value="Resolvase-like_N_sf"/>
</dbReference>
<protein>
    <submittedName>
        <fullName evidence="2">Recombinase</fullName>
    </submittedName>
</protein>
<dbReference type="InterPro" id="IPR006119">
    <property type="entry name" value="Resolv_N"/>
</dbReference>
<evidence type="ECO:0000313" key="3">
    <source>
        <dbReference type="Proteomes" id="UP000034739"/>
    </source>
</evidence>
<dbReference type="Pfam" id="PF00239">
    <property type="entry name" value="Resolvase"/>
    <property type="match status" value="1"/>
</dbReference>
<reference evidence="2 3" key="1">
    <citation type="journal article" date="2015" name="Nature">
        <title>rRNA introns, odd ribosomes, and small enigmatic genomes across a large radiation of phyla.</title>
        <authorList>
            <person name="Brown C.T."/>
            <person name="Hug L.A."/>
            <person name="Thomas B.C."/>
            <person name="Sharon I."/>
            <person name="Castelle C.J."/>
            <person name="Singh A."/>
            <person name="Wilkins M.J."/>
            <person name="Williams K.H."/>
            <person name="Banfield J.F."/>
        </authorList>
    </citation>
    <scope>NUCLEOTIDE SEQUENCE [LARGE SCALE GENOMIC DNA]</scope>
</reference>
<dbReference type="SUPFAM" id="SSF53041">
    <property type="entry name" value="Resolvase-like"/>
    <property type="match status" value="1"/>
</dbReference>
<gene>
    <name evidence="2" type="ORF">UY16_C0007G0001</name>
</gene>
<feature type="non-terminal residue" evidence="2">
    <location>
        <position position="78"/>
    </location>
</feature>
<dbReference type="AlphaFoldDB" id="A0A0G1X1V2"/>
<proteinExistence type="predicted"/>
<feature type="domain" description="Resolvase/invertase-type recombinase catalytic" evidence="1">
    <location>
        <begin position="6"/>
        <end position="70"/>
    </location>
</feature>
<evidence type="ECO:0000259" key="1">
    <source>
        <dbReference type="Pfam" id="PF00239"/>
    </source>
</evidence>
<accession>A0A0G1X1V2</accession>
<organism evidence="2 3">
    <name type="scientific">Candidatus Gottesmanbacteria bacterium GW2011_GWA2_47_9</name>
    <dbReference type="NCBI Taxonomy" id="1618445"/>
    <lineage>
        <taxon>Bacteria</taxon>
        <taxon>Candidatus Gottesmaniibacteriota</taxon>
    </lineage>
</organism>
<dbReference type="GO" id="GO:0000150">
    <property type="term" value="F:DNA strand exchange activity"/>
    <property type="evidence" value="ECO:0007669"/>
    <property type="project" value="InterPro"/>
</dbReference>
<dbReference type="EMBL" id="LCOY01000007">
    <property type="protein sequence ID" value="KKU88420.1"/>
    <property type="molecule type" value="Genomic_DNA"/>
</dbReference>
<dbReference type="Gene3D" id="3.40.50.1390">
    <property type="entry name" value="Resolvase, N-terminal catalytic domain"/>
    <property type="match status" value="1"/>
</dbReference>
<dbReference type="Proteomes" id="UP000034739">
    <property type="component" value="Unassembled WGS sequence"/>
</dbReference>
<dbReference type="GO" id="GO:0003677">
    <property type="term" value="F:DNA binding"/>
    <property type="evidence" value="ECO:0007669"/>
    <property type="project" value="InterPro"/>
</dbReference>
<sequence>MKSAYVVYCRKSSESDDRQAASIQEQVSILKRFAAEHGLSVVKRFTESKSAKAPRVRKEFEAMLEFITSRNDIKGIIT</sequence>